<dbReference type="PROSITE" id="PS51681">
    <property type="entry name" value="SAM_MT_NNMT_PNMT_TEMT"/>
    <property type="match status" value="1"/>
</dbReference>
<keyword evidence="4" id="KW-0949">S-adenosyl-L-methionine</keyword>
<dbReference type="PANTHER" id="PTHR10867">
    <property type="entry name" value="NNMT/PNMT/TEMT FAMILY MEMBER"/>
    <property type="match status" value="1"/>
</dbReference>
<evidence type="ECO:0000313" key="6">
    <source>
        <dbReference type="Proteomes" id="UP000770717"/>
    </source>
</evidence>
<evidence type="ECO:0000313" key="5">
    <source>
        <dbReference type="EMBL" id="KAG9466051.1"/>
    </source>
</evidence>
<dbReference type="AlphaFoldDB" id="A0A8J6BF34"/>
<evidence type="ECO:0000256" key="4">
    <source>
        <dbReference type="ARBA" id="ARBA00022691"/>
    </source>
</evidence>
<dbReference type="PANTHER" id="PTHR10867:SF44">
    <property type="entry name" value="NICOTINAMIDE N-METHYLTRANSFERASE ISOFORM X2"/>
    <property type="match status" value="1"/>
</dbReference>
<accession>A0A8J6BF34</accession>
<dbReference type="InterPro" id="IPR029063">
    <property type="entry name" value="SAM-dependent_MTases_sf"/>
</dbReference>
<dbReference type="GO" id="GO:0008170">
    <property type="term" value="F:N-methyltransferase activity"/>
    <property type="evidence" value="ECO:0007669"/>
    <property type="project" value="TreeGrafter"/>
</dbReference>
<keyword evidence="3" id="KW-0808">Transferase</keyword>
<comment type="caution">
    <text evidence="5">The sequence shown here is derived from an EMBL/GenBank/DDBJ whole genome shotgun (WGS) entry which is preliminary data.</text>
</comment>
<keyword evidence="2" id="KW-0489">Methyltransferase</keyword>
<reference evidence="5" key="1">
    <citation type="thesis" date="2020" institute="ProQuest LLC" country="789 East Eisenhower Parkway, Ann Arbor, MI, USA">
        <title>Comparative Genomics and Chromosome Evolution.</title>
        <authorList>
            <person name="Mudd A.B."/>
        </authorList>
    </citation>
    <scope>NUCLEOTIDE SEQUENCE</scope>
    <source>
        <strain evidence="5">HN-11 Male</strain>
        <tissue evidence="5">Kidney and liver</tissue>
    </source>
</reference>
<evidence type="ECO:0000256" key="1">
    <source>
        <dbReference type="ARBA" id="ARBA00007996"/>
    </source>
</evidence>
<dbReference type="EMBL" id="WNTK01002418">
    <property type="protein sequence ID" value="KAG9466051.1"/>
    <property type="molecule type" value="Genomic_DNA"/>
</dbReference>
<evidence type="ECO:0000256" key="2">
    <source>
        <dbReference type="ARBA" id="ARBA00022603"/>
    </source>
</evidence>
<dbReference type="OrthoDB" id="9871378at2759"/>
<name>A0A8J6BF34_ELECQ</name>
<organism evidence="5 6">
    <name type="scientific">Eleutherodactylus coqui</name>
    <name type="common">Puerto Rican coqui</name>
    <dbReference type="NCBI Taxonomy" id="57060"/>
    <lineage>
        <taxon>Eukaryota</taxon>
        <taxon>Metazoa</taxon>
        <taxon>Chordata</taxon>
        <taxon>Craniata</taxon>
        <taxon>Vertebrata</taxon>
        <taxon>Euteleostomi</taxon>
        <taxon>Amphibia</taxon>
        <taxon>Batrachia</taxon>
        <taxon>Anura</taxon>
        <taxon>Neobatrachia</taxon>
        <taxon>Hyloidea</taxon>
        <taxon>Eleutherodactylidae</taxon>
        <taxon>Eleutherodactylinae</taxon>
        <taxon>Eleutherodactylus</taxon>
        <taxon>Eleutherodactylus</taxon>
    </lineage>
</organism>
<gene>
    <name evidence="5" type="ORF">GDO78_017300</name>
</gene>
<dbReference type="Proteomes" id="UP000770717">
    <property type="component" value="Unassembled WGS sequence"/>
</dbReference>
<keyword evidence="6" id="KW-1185">Reference proteome</keyword>
<dbReference type="Pfam" id="PF01234">
    <property type="entry name" value="NNMT_PNMT_TEMT"/>
    <property type="match status" value="1"/>
</dbReference>
<dbReference type="GO" id="GO:0032259">
    <property type="term" value="P:methylation"/>
    <property type="evidence" value="ECO:0007669"/>
    <property type="project" value="UniProtKB-KW"/>
</dbReference>
<dbReference type="SUPFAM" id="SSF53335">
    <property type="entry name" value="S-adenosyl-L-methionine-dependent methyltransferases"/>
    <property type="match status" value="1"/>
</dbReference>
<sequence>MVTGRTVIDFSASPIEFHLFAICDFVQKITILKVNDGSLKELEKWKNKDPDACDWSHATEFLQELNKNSDELENKVETLRGKIDQIWKWDPSKCDLADVLSVPEADIVINYVILEIISKNHDEYRCNLRKMCNVIKPGGYFLSYSPSNASYFNVGEDRFYMLPCDESFLRKVISDEDFQIEHFQMFDKRMCSDISDHVGVMFIIARKGKKL</sequence>
<proteinExistence type="inferred from homology"/>
<dbReference type="Gene3D" id="3.40.50.150">
    <property type="entry name" value="Vaccinia Virus protein VP39"/>
    <property type="match status" value="1"/>
</dbReference>
<dbReference type="InterPro" id="IPR000940">
    <property type="entry name" value="NNMT_TEMT_trans"/>
</dbReference>
<protein>
    <submittedName>
        <fullName evidence="5">Uncharacterized protein</fullName>
    </submittedName>
</protein>
<dbReference type="GO" id="GO:0005829">
    <property type="term" value="C:cytosol"/>
    <property type="evidence" value="ECO:0007669"/>
    <property type="project" value="TreeGrafter"/>
</dbReference>
<comment type="similarity">
    <text evidence="1">Belongs to the class I-like SAM-binding methyltransferase superfamily. NNMT/PNMT/TEMT family.</text>
</comment>
<evidence type="ECO:0000256" key="3">
    <source>
        <dbReference type="ARBA" id="ARBA00022679"/>
    </source>
</evidence>